<feature type="transmembrane region" description="Helical" evidence="1">
    <location>
        <begin position="422"/>
        <end position="445"/>
    </location>
</feature>
<accession>A0ABD5RRJ7</accession>
<evidence type="ECO:0000313" key="3">
    <source>
        <dbReference type="Proteomes" id="UP001596099"/>
    </source>
</evidence>
<organism evidence="2 3">
    <name type="scientific">Halomarina salina</name>
    <dbReference type="NCBI Taxonomy" id="1872699"/>
    <lineage>
        <taxon>Archaea</taxon>
        <taxon>Methanobacteriati</taxon>
        <taxon>Methanobacteriota</taxon>
        <taxon>Stenosarchaea group</taxon>
        <taxon>Halobacteria</taxon>
        <taxon>Halobacteriales</taxon>
        <taxon>Natronomonadaceae</taxon>
        <taxon>Halomarina</taxon>
    </lineage>
</organism>
<feature type="transmembrane region" description="Helical" evidence="1">
    <location>
        <begin position="160"/>
        <end position="180"/>
    </location>
</feature>
<dbReference type="RefSeq" id="WP_247417128.1">
    <property type="nucleotide sequence ID" value="NZ_JALLGW010000001.1"/>
</dbReference>
<keyword evidence="3" id="KW-1185">Reference proteome</keyword>
<reference evidence="2 3" key="1">
    <citation type="journal article" date="2019" name="Int. J. Syst. Evol. Microbiol.">
        <title>The Global Catalogue of Microorganisms (GCM) 10K type strain sequencing project: providing services to taxonomists for standard genome sequencing and annotation.</title>
        <authorList>
            <consortium name="The Broad Institute Genomics Platform"/>
            <consortium name="The Broad Institute Genome Sequencing Center for Infectious Disease"/>
            <person name="Wu L."/>
            <person name="Ma J."/>
        </authorList>
    </citation>
    <scope>NUCLEOTIDE SEQUENCE [LARGE SCALE GENOMIC DNA]</scope>
    <source>
        <strain evidence="2 3">CGMCC 1.12543</strain>
    </source>
</reference>
<feature type="transmembrane region" description="Helical" evidence="1">
    <location>
        <begin position="187"/>
        <end position="206"/>
    </location>
</feature>
<feature type="transmembrane region" description="Helical" evidence="1">
    <location>
        <begin position="127"/>
        <end position="148"/>
    </location>
</feature>
<feature type="transmembrane region" description="Helical" evidence="1">
    <location>
        <begin position="316"/>
        <end position="336"/>
    </location>
</feature>
<feature type="transmembrane region" description="Helical" evidence="1">
    <location>
        <begin position="388"/>
        <end position="410"/>
    </location>
</feature>
<comment type="caution">
    <text evidence="2">The sequence shown here is derived from an EMBL/GenBank/DDBJ whole genome shotgun (WGS) entry which is preliminary data.</text>
</comment>
<keyword evidence="1" id="KW-1133">Transmembrane helix</keyword>
<feature type="transmembrane region" description="Helical" evidence="1">
    <location>
        <begin position="285"/>
        <end position="304"/>
    </location>
</feature>
<feature type="transmembrane region" description="Helical" evidence="1">
    <location>
        <begin position="363"/>
        <end position="382"/>
    </location>
</feature>
<feature type="transmembrane region" description="Helical" evidence="1">
    <location>
        <begin position="451"/>
        <end position="470"/>
    </location>
</feature>
<keyword evidence="1" id="KW-0812">Transmembrane</keyword>
<evidence type="ECO:0000256" key="1">
    <source>
        <dbReference type="SAM" id="Phobius"/>
    </source>
</evidence>
<protein>
    <recommendedName>
        <fullName evidence="4">ABC transporter permease</fullName>
    </recommendedName>
</protein>
<name>A0ABD5RRJ7_9EURY</name>
<sequence>MSSGRADDVLPGGFRSESLLRALFREEWRLHADLFGGKRFAAFPAFVAVLSAAALYGLQAVGTPLGDTLAGLHALVFVFGLQTGAIGFVSSDALDSLLGDVTLLLSSSRTLPVSERRLYALFLVKDALYYSLLFLAPLALAAAGVGVATGRTDLLVRSPLLFVSLAGTFALGLSTTLVGIGLARRGVVGKAVLALATAGVAGALWFDLPLVAYSPYGVFAVFDPLRAVAALFAVLVAGLLGWLLFDPNDERQARTATDRFDALSARLGDPLAARSLLELHRSGGGVAKVVVSTALVAGVAVALLELVGRVVGEPPAPPVALGAILALTAFTTYNWLTQFDSLAEYRTLPLSVADVFRAKARGFALLLPVGGAGYLVTALYVGGTPVELLVGGVLFCGVSAYLFGLTVLLAGVEPNEFLFDTVLFAAFTLAVVVALVPVLVAGLVLPLSATLAGGIVAESVLLAVVGLAALRRAAPRWEARLLHDA</sequence>
<dbReference type="AlphaFoldDB" id="A0ABD5RRJ7"/>
<proteinExistence type="predicted"/>
<feature type="transmembrane region" description="Helical" evidence="1">
    <location>
        <begin position="226"/>
        <end position="245"/>
    </location>
</feature>
<feature type="transmembrane region" description="Helical" evidence="1">
    <location>
        <begin position="70"/>
        <end position="89"/>
    </location>
</feature>
<dbReference type="EMBL" id="JBHSQH010000001">
    <property type="protein sequence ID" value="MFC5973052.1"/>
    <property type="molecule type" value="Genomic_DNA"/>
</dbReference>
<evidence type="ECO:0008006" key="4">
    <source>
        <dbReference type="Google" id="ProtNLM"/>
    </source>
</evidence>
<dbReference type="Proteomes" id="UP001596099">
    <property type="component" value="Unassembled WGS sequence"/>
</dbReference>
<evidence type="ECO:0000313" key="2">
    <source>
        <dbReference type="EMBL" id="MFC5973052.1"/>
    </source>
</evidence>
<keyword evidence="1" id="KW-0472">Membrane</keyword>
<gene>
    <name evidence="2" type="ORF">ACFPYI_17090</name>
</gene>
<feature type="transmembrane region" description="Helical" evidence="1">
    <location>
        <begin position="40"/>
        <end position="58"/>
    </location>
</feature>